<dbReference type="GO" id="GO:0005524">
    <property type="term" value="F:ATP binding"/>
    <property type="evidence" value="ECO:0007669"/>
    <property type="project" value="UniProtKB-KW"/>
</dbReference>
<keyword evidence="10" id="KW-1035">Host cytoplasm</keyword>
<feature type="domain" description="Protein kinase" evidence="14">
    <location>
        <begin position="288"/>
        <end position="545"/>
    </location>
</feature>
<evidence type="ECO:0000256" key="8">
    <source>
        <dbReference type="ARBA" id="ARBA00022777"/>
    </source>
</evidence>
<evidence type="ECO:0000313" key="15">
    <source>
        <dbReference type="EMBL" id="KAK7929021.1"/>
    </source>
</evidence>
<dbReference type="EMBL" id="JBBPFD010000004">
    <property type="protein sequence ID" value="KAK7929021.1"/>
    <property type="molecule type" value="Genomic_DNA"/>
</dbReference>
<feature type="region of interest" description="Disordered" evidence="13">
    <location>
        <begin position="1"/>
        <end position="255"/>
    </location>
</feature>
<feature type="compositionally biased region" description="Polar residues" evidence="13">
    <location>
        <begin position="24"/>
        <end position="60"/>
    </location>
</feature>
<evidence type="ECO:0000256" key="4">
    <source>
        <dbReference type="ARBA" id="ARBA00016885"/>
    </source>
</evidence>
<evidence type="ECO:0000256" key="7">
    <source>
        <dbReference type="ARBA" id="ARBA00022741"/>
    </source>
</evidence>
<gene>
    <name evidence="15" type="ORF">WMY93_005416</name>
</gene>
<dbReference type="InterPro" id="IPR051138">
    <property type="entry name" value="PIM_Ser/Thr_kinase"/>
</dbReference>
<dbReference type="SUPFAM" id="SSF56112">
    <property type="entry name" value="Protein kinase-like (PK-like)"/>
    <property type="match status" value="1"/>
</dbReference>
<dbReference type="InterPro" id="IPR000719">
    <property type="entry name" value="Prot_kinase_dom"/>
</dbReference>
<dbReference type="InterPro" id="IPR011009">
    <property type="entry name" value="Kinase-like_dom_sf"/>
</dbReference>
<comment type="subcellular location">
    <subcellularLocation>
        <location evidence="1">Host cytoplasm</location>
    </subcellularLocation>
</comment>
<proteinExistence type="inferred from homology"/>
<name>A0AAW0PT59_9GOBI</name>
<dbReference type="GO" id="GO:0005737">
    <property type="term" value="C:cytoplasm"/>
    <property type="evidence" value="ECO:0007669"/>
    <property type="project" value="TreeGrafter"/>
</dbReference>
<dbReference type="Pfam" id="PF00069">
    <property type="entry name" value="Pkinase"/>
    <property type="match status" value="1"/>
</dbReference>
<evidence type="ECO:0000256" key="2">
    <source>
        <dbReference type="ARBA" id="ARBA00005505"/>
    </source>
</evidence>
<comment type="catalytic activity">
    <reaction evidence="12">
        <text>L-seryl-[protein] + ATP = O-phospho-L-seryl-[protein] + ADP + H(+)</text>
        <dbReference type="Rhea" id="RHEA:17989"/>
        <dbReference type="Rhea" id="RHEA-COMP:9863"/>
        <dbReference type="Rhea" id="RHEA-COMP:11604"/>
        <dbReference type="ChEBI" id="CHEBI:15378"/>
        <dbReference type="ChEBI" id="CHEBI:29999"/>
        <dbReference type="ChEBI" id="CHEBI:30616"/>
        <dbReference type="ChEBI" id="CHEBI:83421"/>
        <dbReference type="ChEBI" id="CHEBI:456216"/>
        <dbReference type="EC" id="2.7.11.1"/>
    </reaction>
</comment>
<evidence type="ECO:0000256" key="1">
    <source>
        <dbReference type="ARBA" id="ARBA00004192"/>
    </source>
</evidence>
<evidence type="ECO:0000256" key="9">
    <source>
        <dbReference type="ARBA" id="ARBA00022840"/>
    </source>
</evidence>
<keyword evidence="7" id="KW-0547">Nucleotide-binding</keyword>
<feature type="compositionally biased region" description="Low complexity" evidence="13">
    <location>
        <begin position="169"/>
        <end position="188"/>
    </location>
</feature>
<evidence type="ECO:0000256" key="5">
    <source>
        <dbReference type="ARBA" id="ARBA00022527"/>
    </source>
</evidence>
<keyword evidence="8" id="KW-0418">Kinase</keyword>
<accession>A0AAW0PT59</accession>
<feature type="compositionally biased region" description="Basic residues" evidence="13">
    <location>
        <begin position="238"/>
        <end position="251"/>
    </location>
</feature>
<dbReference type="SMART" id="SM00220">
    <property type="entry name" value="S_TKc"/>
    <property type="match status" value="1"/>
</dbReference>
<dbReference type="PANTHER" id="PTHR22984:SF25">
    <property type="entry name" value="PROTEIN KINASE DOMAIN-CONTAINING PROTEIN"/>
    <property type="match status" value="1"/>
</dbReference>
<feature type="compositionally biased region" description="Basic residues" evidence="13">
    <location>
        <begin position="1"/>
        <end position="14"/>
    </location>
</feature>
<keyword evidence="9" id="KW-0067">ATP-binding</keyword>
<keyword evidence="5" id="KW-0723">Serine/threonine-protein kinase</keyword>
<dbReference type="Gene3D" id="3.30.200.20">
    <property type="entry name" value="Phosphorylase Kinase, domain 1"/>
    <property type="match status" value="1"/>
</dbReference>
<evidence type="ECO:0000256" key="3">
    <source>
        <dbReference type="ARBA" id="ARBA00012513"/>
    </source>
</evidence>
<reference evidence="16" key="1">
    <citation type="submission" date="2024-04" db="EMBL/GenBank/DDBJ databases">
        <title>Salinicola lusitanus LLJ914,a marine bacterium isolated from the Okinawa Trough.</title>
        <authorList>
            <person name="Li J."/>
        </authorList>
    </citation>
    <scope>NUCLEOTIDE SEQUENCE [LARGE SCALE GENOMIC DNA]</scope>
</reference>
<comment type="caution">
    <text evidence="15">The sequence shown here is derived from an EMBL/GenBank/DDBJ whole genome shotgun (WGS) entry which is preliminary data.</text>
</comment>
<evidence type="ECO:0000313" key="16">
    <source>
        <dbReference type="Proteomes" id="UP001460270"/>
    </source>
</evidence>
<dbReference type="EC" id="2.7.11.1" evidence="3"/>
<evidence type="ECO:0000256" key="11">
    <source>
        <dbReference type="ARBA" id="ARBA00047899"/>
    </source>
</evidence>
<evidence type="ECO:0000256" key="6">
    <source>
        <dbReference type="ARBA" id="ARBA00022679"/>
    </source>
</evidence>
<keyword evidence="6" id="KW-0808">Transferase</keyword>
<sequence>MFRKSWPILRRHKKQIEGRRSVPLTRSSSLSQPMELQEPSGSPSSTNPSIQTPSQRQVQTIKRKSTSDDDDIQVGLRKKSRTKDSPRKQKFQTKVDKFWTKWMKKTDGSKVHSVEMEEQDKALTLPKEPSGGPSRRDQDNEDSLEYRTLPSPRKCKCKTKHLDSSLRLPSVPSGSPNSTSSTSSNGSGQTKRKSTCDEDEEDSLRKRLRTEVSPTPPLKEPERKAASDGGTQTTKRTCDKKHKAPRTKVPPKKQSFTGWAKDWFKHSMEREWERQNIIGNTEELSQKYRWTRFLVEGGFGRIFAGFRITDEMPVVLKVVPKRTVRAILVEVNGRLVAVPHEVGFLLKAGAGPNTTGSTFYPQLLDWYDVGHDIVLVLARPRSAVDLVHYINKHKEDDTIDCKVTGRCDYRPALKGIFHRDIKCDNVLVELGTDKVWLIDFGSATYFKPGQKFSDPQGTAAYASPEWFREHEYSAEPTTAWQLGLVLYGLLFNTVPLVREESIGSLRKVPVPRSISDELRDLLQGCLEKNPADRLSLQQIRNHPWLNPK</sequence>
<protein>
    <recommendedName>
        <fullName evidence="4">Serine/threonine-protein kinase 1</fullName>
        <ecNumber evidence="3">2.7.11.1</ecNumber>
    </recommendedName>
</protein>
<dbReference type="InterPro" id="IPR008271">
    <property type="entry name" value="Ser/Thr_kinase_AS"/>
</dbReference>
<dbReference type="PANTHER" id="PTHR22984">
    <property type="entry name" value="SERINE/THREONINE-PROTEIN KINASE PIM"/>
    <property type="match status" value="1"/>
</dbReference>
<dbReference type="PROSITE" id="PS50011">
    <property type="entry name" value="PROTEIN_KINASE_DOM"/>
    <property type="match status" value="1"/>
</dbReference>
<keyword evidence="16" id="KW-1185">Reference proteome</keyword>
<dbReference type="Gene3D" id="1.10.510.10">
    <property type="entry name" value="Transferase(Phosphotransferase) domain 1"/>
    <property type="match status" value="1"/>
</dbReference>
<comment type="similarity">
    <text evidence="2">Belongs to the protein kinase superfamily. CAMK Ser/Thr protein kinase family. PIM subfamily.</text>
</comment>
<evidence type="ECO:0000256" key="10">
    <source>
        <dbReference type="ARBA" id="ARBA00023200"/>
    </source>
</evidence>
<feature type="compositionally biased region" description="Basic and acidic residues" evidence="13">
    <location>
        <begin position="82"/>
        <end position="121"/>
    </location>
</feature>
<dbReference type="Proteomes" id="UP001460270">
    <property type="component" value="Unassembled WGS sequence"/>
</dbReference>
<comment type="catalytic activity">
    <reaction evidence="11">
        <text>L-threonyl-[protein] + ATP = O-phospho-L-threonyl-[protein] + ADP + H(+)</text>
        <dbReference type="Rhea" id="RHEA:46608"/>
        <dbReference type="Rhea" id="RHEA-COMP:11060"/>
        <dbReference type="Rhea" id="RHEA-COMP:11605"/>
        <dbReference type="ChEBI" id="CHEBI:15378"/>
        <dbReference type="ChEBI" id="CHEBI:30013"/>
        <dbReference type="ChEBI" id="CHEBI:30616"/>
        <dbReference type="ChEBI" id="CHEBI:61977"/>
        <dbReference type="ChEBI" id="CHEBI:456216"/>
        <dbReference type="EC" id="2.7.11.1"/>
    </reaction>
</comment>
<evidence type="ECO:0000259" key="14">
    <source>
        <dbReference type="PROSITE" id="PS50011"/>
    </source>
</evidence>
<dbReference type="PROSITE" id="PS00108">
    <property type="entry name" value="PROTEIN_KINASE_ST"/>
    <property type="match status" value="1"/>
</dbReference>
<evidence type="ECO:0000256" key="12">
    <source>
        <dbReference type="ARBA" id="ARBA00048679"/>
    </source>
</evidence>
<evidence type="ECO:0000256" key="13">
    <source>
        <dbReference type="SAM" id="MobiDB-lite"/>
    </source>
</evidence>
<dbReference type="AlphaFoldDB" id="A0AAW0PT59"/>
<organism evidence="15 16">
    <name type="scientific">Mugilogobius chulae</name>
    <name type="common">yellowstripe goby</name>
    <dbReference type="NCBI Taxonomy" id="88201"/>
    <lineage>
        <taxon>Eukaryota</taxon>
        <taxon>Metazoa</taxon>
        <taxon>Chordata</taxon>
        <taxon>Craniata</taxon>
        <taxon>Vertebrata</taxon>
        <taxon>Euteleostomi</taxon>
        <taxon>Actinopterygii</taxon>
        <taxon>Neopterygii</taxon>
        <taxon>Teleostei</taxon>
        <taxon>Neoteleostei</taxon>
        <taxon>Acanthomorphata</taxon>
        <taxon>Gobiaria</taxon>
        <taxon>Gobiiformes</taxon>
        <taxon>Gobioidei</taxon>
        <taxon>Gobiidae</taxon>
        <taxon>Gobionellinae</taxon>
        <taxon>Mugilogobius</taxon>
    </lineage>
</organism>
<dbReference type="GO" id="GO:0004674">
    <property type="term" value="F:protein serine/threonine kinase activity"/>
    <property type="evidence" value="ECO:0007669"/>
    <property type="project" value="UniProtKB-KW"/>
</dbReference>